<comment type="caution">
    <text evidence="1">The sequence shown here is derived from an EMBL/GenBank/DDBJ whole genome shotgun (WGS) entry which is preliminary data.</text>
</comment>
<sequence length="66" mass="7869">MSTFPNLERNWKNSLEIKANQGEFERKYNSSLTQLKAELIKSFQAKIEYIRSLEPELVYENQKTNE</sequence>
<dbReference type="EMBL" id="CAJZBQ010000002">
    <property type="protein sequence ID" value="CAG9310668.1"/>
    <property type="molecule type" value="Genomic_DNA"/>
</dbReference>
<evidence type="ECO:0000313" key="2">
    <source>
        <dbReference type="Proteomes" id="UP001162131"/>
    </source>
</evidence>
<keyword evidence="2" id="KW-1185">Reference proteome</keyword>
<reference evidence="1" key="1">
    <citation type="submission" date="2021-09" db="EMBL/GenBank/DDBJ databases">
        <authorList>
            <consortium name="AG Swart"/>
            <person name="Singh M."/>
            <person name="Singh A."/>
            <person name="Seah K."/>
            <person name="Emmerich C."/>
        </authorList>
    </citation>
    <scope>NUCLEOTIDE SEQUENCE</scope>
    <source>
        <strain evidence="1">ATCC30299</strain>
    </source>
</reference>
<protein>
    <submittedName>
        <fullName evidence="1">Uncharacterized protein</fullName>
    </submittedName>
</protein>
<organism evidence="1 2">
    <name type="scientific">Blepharisma stoltei</name>
    <dbReference type="NCBI Taxonomy" id="1481888"/>
    <lineage>
        <taxon>Eukaryota</taxon>
        <taxon>Sar</taxon>
        <taxon>Alveolata</taxon>
        <taxon>Ciliophora</taxon>
        <taxon>Postciliodesmatophora</taxon>
        <taxon>Heterotrichea</taxon>
        <taxon>Heterotrichida</taxon>
        <taxon>Blepharismidae</taxon>
        <taxon>Blepharisma</taxon>
    </lineage>
</organism>
<evidence type="ECO:0000313" key="1">
    <source>
        <dbReference type="EMBL" id="CAG9310668.1"/>
    </source>
</evidence>
<proteinExistence type="predicted"/>
<dbReference type="Proteomes" id="UP001162131">
    <property type="component" value="Unassembled WGS sequence"/>
</dbReference>
<dbReference type="AlphaFoldDB" id="A0AAU9I5G2"/>
<name>A0AAU9I5G2_9CILI</name>
<gene>
    <name evidence="1" type="ORF">BSTOLATCC_MIC1510</name>
</gene>
<accession>A0AAU9I5G2</accession>